<keyword evidence="3" id="KW-1185">Reference proteome</keyword>
<sequence>MSHFAKDDPIVFPGMPGASHHHTFFGNDSTDASSTLDSLRAATTNCDPKQDHSAYWVPTLYANGVQQDPTQVTVYYGSRLKDPSRTQPFPAGFKELAGNAATQTDTPDHQGNHFSCAGTGGSIGRSADGTMPICAKTAHIVRQVVFADCWDGLHLDSPDHKSHVAQVVAGKCPAAFPVPIPNVSLVIDYPAGMDVSHVSLASGTTFSMHADFFNAWDDDALAQRVRDCLDQGVKCNAAGGF</sequence>
<dbReference type="InterPro" id="IPR018535">
    <property type="entry name" value="DUF1996"/>
</dbReference>
<dbReference type="PANTHER" id="PTHR43662">
    <property type="match status" value="1"/>
</dbReference>
<evidence type="ECO:0000313" key="3">
    <source>
        <dbReference type="Proteomes" id="UP001500121"/>
    </source>
</evidence>
<dbReference type="PANTHER" id="PTHR43662:SF3">
    <property type="entry name" value="DOMAIN PROTEIN, PUTATIVE (AFU_ORTHOLOGUE AFUA_6G11970)-RELATED"/>
    <property type="match status" value="1"/>
</dbReference>
<dbReference type="Pfam" id="PF09362">
    <property type="entry name" value="DUF1996"/>
    <property type="match status" value="1"/>
</dbReference>
<comment type="caution">
    <text evidence="2">The sequence shown here is derived from an EMBL/GenBank/DDBJ whole genome shotgun (WGS) entry which is preliminary data.</text>
</comment>
<dbReference type="EMBL" id="BAABLP010000010">
    <property type="protein sequence ID" value="GAA4756821.1"/>
    <property type="molecule type" value="Genomic_DNA"/>
</dbReference>
<protein>
    <submittedName>
        <fullName evidence="2">DUF1996 domain-containing protein</fullName>
    </submittedName>
</protein>
<proteinExistence type="predicted"/>
<evidence type="ECO:0000313" key="2">
    <source>
        <dbReference type="EMBL" id="GAA4756821.1"/>
    </source>
</evidence>
<accession>A0ABP8ZHJ3</accession>
<name>A0ABP8ZHJ3_9MICO</name>
<gene>
    <name evidence="2" type="ORF">GCM10025783_32720</name>
</gene>
<feature type="domain" description="DUF1996" evidence="1">
    <location>
        <begin position="8"/>
        <end position="216"/>
    </location>
</feature>
<reference evidence="3" key="1">
    <citation type="journal article" date="2019" name="Int. J. Syst. Evol. Microbiol.">
        <title>The Global Catalogue of Microorganisms (GCM) 10K type strain sequencing project: providing services to taxonomists for standard genome sequencing and annotation.</title>
        <authorList>
            <consortium name="The Broad Institute Genomics Platform"/>
            <consortium name="The Broad Institute Genome Sequencing Center for Infectious Disease"/>
            <person name="Wu L."/>
            <person name="Ma J."/>
        </authorList>
    </citation>
    <scope>NUCLEOTIDE SEQUENCE [LARGE SCALE GENOMIC DNA]</scope>
    <source>
        <strain evidence="3">JCM 19015</strain>
    </source>
</reference>
<dbReference type="Proteomes" id="UP001500121">
    <property type="component" value="Unassembled WGS sequence"/>
</dbReference>
<evidence type="ECO:0000259" key="1">
    <source>
        <dbReference type="Pfam" id="PF09362"/>
    </source>
</evidence>
<organism evidence="2 3">
    <name type="scientific">Amnibacterium soli</name>
    <dbReference type="NCBI Taxonomy" id="1282736"/>
    <lineage>
        <taxon>Bacteria</taxon>
        <taxon>Bacillati</taxon>
        <taxon>Actinomycetota</taxon>
        <taxon>Actinomycetes</taxon>
        <taxon>Micrococcales</taxon>
        <taxon>Microbacteriaceae</taxon>
        <taxon>Amnibacterium</taxon>
    </lineage>
</organism>